<organism evidence="1 2">
    <name type="scientific">Streptococcus shenyangsis</name>
    <dbReference type="NCBI Taxonomy" id="2589786"/>
    <lineage>
        <taxon>Bacteria</taxon>
        <taxon>Bacillati</taxon>
        <taxon>Bacillota</taxon>
        <taxon>Bacilli</taxon>
        <taxon>Lactobacillales</taxon>
        <taxon>Streptococcaceae</taxon>
        <taxon>Streptococcus</taxon>
    </lineage>
</organism>
<name>A0ABY2YJM2_9STRE</name>
<evidence type="ECO:0000313" key="1">
    <source>
        <dbReference type="EMBL" id="TPE39081.1"/>
    </source>
</evidence>
<dbReference type="EMBL" id="VFSH01000010">
    <property type="protein sequence ID" value="TPE39081.1"/>
    <property type="molecule type" value="Genomic_DNA"/>
</dbReference>
<dbReference type="Proteomes" id="UP000315907">
    <property type="component" value="Unassembled WGS sequence"/>
</dbReference>
<comment type="caution">
    <text evidence="1">The sequence shown here is derived from an EMBL/GenBank/DDBJ whole genome shotgun (WGS) entry which is preliminary data.</text>
</comment>
<accession>A0ABY2YJM2</accession>
<keyword evidence="2" id="KW-1185">Reference proteome</keyword>
<dbReference type="CDD" id="cd10440">
    <property type="entry name" value="GIY-YIG_COG3680"/>
    <property type="match status" value="1"/>
</dbReference>
<sequence>MRKIMTKCLICGKKGFFLRVNQEGICFTCESKNSSLLYRNNIQIEETNRKNPLTSLNNDYYVYAWKIKDTGEIFYIGKGKGDRAYSKHDRAYEAEKIRAQYETVIEILKDNSPEEEVLDYESIEIKRILNETTHRLTNRIIPFDIKRDNGYGPALSTPTYKFETSPVLFASEIDEHYFKTKYRPFDEVELAMLQKVYFVEGSISQQEATIVYGGEFNKYLSDVQRWLKQINSTILKTRFAKSVTSWIYLSDDSVVNYEVNMKNA</sequence>
<gene>
    <name evidence="1" type="ORF">FJR77_07650</name>
</gene>
<proteinExistence type="predicted"/>
<reference evidence="1 2" key="1">
    <citation type="submission" date="2019-06" db="EMBL/GenBank/DDBJ databases">
        <authorList>
            <person name="Xiao C."/>
            <person name="Li X."/>
            <person name="Sun Y."/>
            <person name="Liu D."/>
        </authorList>
    </citation>
    <scope>NUCLEOTIDE SEQUENCE [LARGE SCALE GENOMIC DNA]</scope>
    <source>
        <strain evidence="1 2">D19</strain>
    </source>
</reference>
<evidence type="ECO:0000313" key="2">
    <source>
        <dbReference type="Proteomes" id="UP000315907"/>
    </source>
</evidence>
<protein>
    <submittedName>
        <fullName evidence="1">GIY-YIG nuclease family protein</fullName>
    </submittedName>
</protein>